<dbReference type="PROSITE" id="PS00028">
    <property type="entry name" value="ZINC_FINGER_C2H2_1"/>
    <property type="match status" value="5"/>
</dbReference>
<evidence type="ECO:0000256" key="13">
    <source>
        <dbReference type="ARBA" id="ARBA00023242"/>
    </source>
</evidence>
<dbReference type="AlphaFoldDB" id="A0A8C3JPQ7"/>
<dbReference type="Gene3D" id="3.30.160.60">
    <property type="entry name" value="Classic Zinc Finger"/>
    <property type="match status" value="5"/>
</dbReference>
<evidence type="ECO:0000256" key="12">
    <source>
        <dbReference type="ARBA" id="ARBA00023163"/>
    </source>
</evidence>
<evidence type="ECO:0000256" key="14">
    <source>
        <dbReference type="PROSITE-ProRule" id="PRU00042"/>
    </source>
</evidence>
<dbReference type="InterPro" id="IPR013087">
    <property type="entry name" value="Znf_C2H2_type"/>
</dbReference>
<name>A0A8C3JPQ7_9CHAR</name>
<comment type="subcellular location">
    <subcellularLocation>
        <location evidence="2">Nucleus</location>
    </subcellularLocation>
</comment>
<dbReference type="FunFam" id="3.30.160.60:FF:000247">
    <property type="entry name" value="Zinc finger protein 236"/>
    <property type="match status" value="1"/>
</dbReference>
<dbReference type="FunFam" id="3.30.160.60:FF:000446">
    <property type="entry name" value="Zinc finger protein"/>
    <property type="match status" value="1"/>
</dbReference>
<dbReference type="PANTHER" id="PTHR23234">
    <property type="entry name" value="ZNF44 PROTEIN"/>
    <property type="match status" value="1"/>
</dbReference>
<evidence type="ECO:0000256" key="9">
    <source>
        <dbReference type="ARBA" id="ARBA00022843"/>
    </source>
</evidence>
<comment type="function">
    <text evidence="1">May be involved in transcriptional regulation.</text>
</comment>
<dbReference type="SMART" id="SM00355">
    <property type="entry name" value="ZnF_C2H2"/>
    <property type="match status" value="5"/>
</dbReference>
<dbReference type="FunFam" id="3.30.160.60:FF:002343">
    <property type="entry name" value="Zinc finger protein 33A"/>
    <property type="match status" value="1"/>
</dbReference>
<keyword evidence="9" id="KW-0832">Ubl conjugation</keyword>
<evidence type="ECO:0000313" key="17">
    <source>
        <dbReference type="Ensembl" id="ENSCPGP00000008905.1"/>
    </source>
</evidence>
<feature type="domain" description="C2H2-type" evidence="16">
    <location>
        <begin position="296"/>
        <end position="323"/>
    </location>
</feature>
<comment type="similarity">
    <text evidence="3">Belongs to the krueppel C2H2-type zinc-finger protein family.</text>
</comment>
<keyword evidence="8" id="KW-0862">Zinc</keyword>
<evidence type="ECO:0000256" key="7">
    <source>
        <dbReference type="ARBA" id="ARBA00022771"/>
    </source>
</evidence>
<dbReference type="PROSITE" id="PS50157">
    <property type="entry name" value="ZINC_FINGER_C2H2_2"/>
    <property type="match status" value="5"/>
</dbReference>
<evidence type="ECO:0000256" key="4">
    <source>
        <dbReference type="ARBA" id="ARBA00022499"/>
    </source>
</evidence>
<protein>
    <recommendedName>
        <fullName evidence="16">C2H2-type domain-containing protein</fullName>
    </recommendedName>
</protein>
<dbReference type="PANTHER" id="PTHR23234:SF8">
    <property type="entry name" value="C2H2-TYPE DOMAIN-CONTAINING PROTEIN"/>
    <property type="match status" value="1"/>
</dbReference>
<dbReference type="FunFam" id="3.30.160.60:FF:001325">
    <property type="entry name" value="zinc finger protein 200"/>
    <property type="match status" value="2"/>
</dbReference>
<feature type="domain" description="C2H2-type" evidence="16">
    <location>
        <begin position="209"/>
        <end position="236"/>
    </location>
</feature>
<evidence type="ECO:0000256" key="10">
    <source>
        <dbReference type="ARBA" id="ARBA00023015"/>
    </source>
</evidence>
<evidence type="ECO:0000256" key="5">
    <source>
        <dbReference type="ARBA" id="ARBA00022723"/>
    </source>
</evidence>
<evidence type="ECO:0000256" key="8">
    <source>
        <dbReference type="ARBA" id="ARBA00022833"/>
    </source>
</evidence>
<keyword evidence="4" id="KW-1017">Isopeptide bond</keyword>
<reference evidence="17" key="2">
    <citation type="submission" date="2025-09" db="UniProtKB">
        <authorList>
            <consortium name="Ensembl"/>
        </authorList>
    </citation>
    <scope>IDENTIFICATION</scope>
</reference>
<keyword evidence="7 14" id="KW-0863">Zinc-finger</keyword>
<dbReference type="GO" id="GO:0005634">
    <property type="term" value="C:nucleus"/>
    <property type="evidence" value="ECO:0007669"/>
    <property type="project" value="UniProtKB-SubCell"/>
</dbReference>
<keyword evidence="10" id="KW-0805">Transcription regulation</keyword>
<keyword evidence="18" id="KW-1185">Reference proteome</keyword>
<dbReference type="InterPro" id="IPR036236">
    <property type="entry name" value="Znf_C2H2_sf"/>
</dbReference>
<feature type="compositionally biased region" description="Basic residues" evidence="15">
    <location>
        <begin position="336"/>
        <end position="345"/>
    </location>
</feature>
<evidence type="ECO:0000259" key="16">
    <source>
        <dbReference type="PROSITE" id="PS50157"/>
    </source>
</evidence>
<evidence type="ECO:0000256" key="11">
    <source>
        <dbReference type="ARBA" id="ARBA00023125"/>
    </source>
</evidence>
<keyword evidence="13" id="KW-0539">Nucleus</keyword>
<dbReference type="Ensembl" id="ENSCPGT00000009775.1">
    <property type="protein sequence ID" value="ENSCPGP00000008905.1"/>
    <property type="gene ID" value="ENSCPGG00000006338.1"/>
</dbReference>
<dbReference type="Proteomes" id="UP000694419">
    <property type="component" value="Unplaced"/>
</dbReference>
<accession>A0A8C3JPQ7</accession>
<feature type="region of interest" description="Disordered" evidence="15">
    <location>
        <begin position="336"/>
        <end position="360"/>
    </location>
</feature>
<evidence type="ECO:0000256" key="1">
    <source>
        <dbReference type="ARBA" id="ARBA00003767"/>
    </source>
</evidence>
<keyword evidence="5" id="KW-0479">Metal-binding</keyword>
<feature type="domain" description="C2H2-type" evidence="16">
    <location>
        <begin position="237"/>
        <end position="264"/>
    </location>
</feature>
<feature type="domain" description="C2H2-type" evidence="16">
    <location>
        <begin position="265"/>
        <end position="292"/>
    </location>
</feature>
<dbReference type="Pfam" id="PF00096">
    <property type="entry name" value="zf-C2H2"/>
    <property type="match status" value="5"/>
</dbReference>
<feature type="region of interest" description="Disordered" evidence="15">
    <location>
        <begin position="126"/>
        <end position="200"/>
    </location>
</feature>
<keyword evidence="6" id="KW-0677">Repeat</keyword>
<feature type="domain" description="C2H2-type" evidence="16">
    <location>
        <begin position="324"/>
        <end position="351"/>
    </location>
</feature>
<organism evidence="17 18">
    <name type="scientific">Calidris pygmaea</name>
    <name type="common">Spoon-billed sandpiper</name>
    <dbReference type="NCBI Taxonomy" id="425635"/>
    <lineage>
        <taxon>Eukaryota</taxon>
        <taxon>Metazoa</taxon>
        <taxon>Chordata</taxon>
        <taxon>Craniata</taxon>
        <taxon>Vertebrata</taxon>
        <taxon>Euteleostomi</taxon>
        <taxon>Archelosauria</taxon>
        <taxon>Archosauria</taxon>
        <taxon>Dinosauria</taxon>
        <taxon>Saurischia</taxon>
        <taxon>Theropoda</taxon>
        <taxon>Coelurosauria</taxon>
        <taxon>Aves</taxon>
        <taxon>Neognathae</taxon>
        <taxon>Neoaves</taxon>
        <taxon>Charadriiformes</taxon>
        <taxon>Scolopacidae</taxon>
        <taxon>Calidris</taxon>
    </lineage>
</organism>
<dbReference type="GO" id="GO:0003677">
    <property type="term" value="F:DNA binding"/>
    <property type="evidence" value="ECO:0007669"/>
    <property type="project" value="UniProtKB-KW"/>
</dbReference>
<dbReference type="GO" id="GO:0008270">
    <property type="term" value="F:zinc ion binding"/>
    <property type="evidence" value="ECO:0007669"/>
    <property type="project" value="UniProtKB-KW"/>
</dbReference>
<dbReference type="InterPro" id="IPR050758">
    <property type="entry name" value="Znf_C2H2-type"/>
</dbReference>
<proteinExistence type="inferred from homology"/>
<reference evidence="17" key="1">
    <citation type="submission" date="2025-08" db="UniProtKB">
        <authorList>
            <consortium name="Ensembl"/>
        </authorList>
    </citation>
    <scope>IDENTIFICATION</scope>
</reference>
<evidence type="ECO:0000256" key="2">
    <source>
        <dbReference type="ARBA" id="ARBA00004123"/>
    </source>
</evidence>
<keyword evidence="12" id="KW-0804">Transcription</keyword>
<keyword evidence="11" id="KW-0238">DNA-binding</keyword>
<dbReference type="SUPFAM" id="SSF57667">
    <property type="entry name" value="beta-beta-alpha zinc fingers"/>
    <property type="match status" value="3"/>
</dbReference>
<evidence type="ECO:0000256" key="3">
    <source>
        <dbReference type="ARBA" id="ARBA00006991"/>
    </source>
</evidence>
<evidence type="ECO:0000256" key="15">
    <source>
        <dbReference type="SAM" id="MobiDB-lite"/>
    </source>
</evidence>
<evidence type="ECO:0000313" key="18">
    <source>
        <dbReference type="Proteomes" id="UP000694419"/>
    </source>
</evidence>
<sequence>MFPFPSFHCRRSRFPLPSHPSWAFPLPSRPSWTFSLFLPTHCQLSLFVPSFHHRFLPTWKGKSEKTKETRGLRLFPASGWGRGGREGRPFLFMPCPRIQVGERCLGSETFPADAEVGIPMEVPQEEVAAEEPAVPETPSKSLEEQDVEDSGNGGQGPAADVPEELGKAAVPDARGETARADPGCAVAEPGEPSKGSFASRTARKSNGSFICPACGKSLAHHAALLRHQRLHTGERPFQCPACGKSFNEKSNLNKHYRIHTGERPYRCPACGKGFIQKHHLQKHQRIHGGAAGERLYRCIECAESFPQKSSLEEHQRRHTQQRPFQCNGCTKSFRHRQSLKHHQKIHAVASSKNKKKHTEK</sequence>
<evidence type="ECO:0000256" key="6">
    <source>
        <dbReference type="ARBA" id="ARBA00022737"/>
    </source>
</evidence>